<evidence type="ECO:0000313" key="1">
    <source>
        <dbReference type="EMBL" id="RFS83212.1"/>
    </source>
</evidence>
<comment type="caution">
    <text evidence="1">The sequence shown here is derived from an EMBL/GenBank/DDBJ whole genome shotgun (WGS) entry which is preliminary data.</text>
</comment>
<name>A0A372GDE3_9ACTN</name>
<dbReference type="EMBL" id="QVNQ01000007">
    <property type="protein sequence ID" value="RFS83212.1"/>
    <property type="molecule type" value="Genomic_DNA"/>
</dbReference>
<dbReference type="Proteomes" id="UP000262882">
    <property type="component" value="Unassembled WGS sequence"/>
</dbReference>
<reference evidence="1 2" key="1">
    <citation type="submission" date="2018-08" db="EMBL/GenBank/DDBJ databases">
        <title>Actinomadura spongicola sp. nov., isolated from marine sponge Leucetta chagosensis.</title>
        <authorList>
            <person name="Li L."/>
            <person name="Lin H.W."/>
        </authorList>
    </citation>
    <scope>NUCLEOTIDE SEQUENCE [LARGE SCALE GENOMIC DNA]</scope>
    <source>
        <strain evidence="1 2">LHW52907</strain>
    </source>
</reference>
<gene>
    <name evidence="1" type="ORF">D0T12_23980</name>
</gene>
<dbReference type="OrthoDB" id="189103at2"/>
<proteinExistence type="predicted"/>
<accession>A0A372GDE3</accession>
<evidence type="ECO:0000313" key="2">
    <source>
        <dbReference type="Proteomes" id="UP000262882"/>
    </source>
</evidence>
<dbReference type="AlphaFoldDB" id="A0A372GDE3"/>
<sequence>MPRVSRVYAYLGPAELLDQVRPGVEGEPVTSAADVERLCRDEPFTYVVALDGTLRIAPRRSEHVACAGGRSVLAAGEITFHGTAVTEVSNQSTGYCPGEESWPAVADAIDRAGLERPDGFTHTFVFRHCSGCGELNVVKDDYHVCVFCEKDLDPV</sequence>
<keyword evidence="2" id="KW-1185">Reference proteome</keyword>
<protein>
    <submittedName>
        <fullName evidence="1">Uncharacterized protein</fullName>
    </submittedName>
</protein>
<organism evidence="1 2">
    <name type="scientific">Actinomadura spongiicola</name>
    <dbReference type="NCBI Taxonomy" id="2303421"/>
    <lineage>
        <taxon>Bacteria</taxon>
        <taxon>Bacillati</taxon>
        <taxon>Actinomycetota</taxon>
        <taxon>Actinomycetes</taxon>
        <taxon>Streptosporangiales</taxon>
        <taxon>Thermomonosporaceae</taxon>
        <taxon>Actinomadura</taxon>
    </lineage>
</organism>